<dbReference type="InterPro" id="IPR029787">
    <property type="entry name" value="Nucleotide_cyclase"/>
</dbReference>
<dbReference type="EMBL" id="PXYG01000002">
    <property type="protein sequence ID" value="PSJ46485.1"/>
    <property type="molecule type" value="Genomic_DNA"/>
</dbReference>
<dbReference type="NCBIfam" id="TIGR00254">
    <property type="entry name" value="GGDEF"/>
    <property type="match status" value="1"/>
</dbReference>
<dbReference type="SUPFAM" id="SSF55073">
    <property type="entry name" value="Nucleotide cyclase"/>
    <property type="match status" value="1"/>
</dbReference>
<evidence type="ECO:0000256" key="4">
    <source>
        <dbReference type="SAM" id="Coils"/>
    </source>
</evidence>
<dbReference type="FunFam" id="3.30.70.270:FF:000001">
    <property type="entry name" value="Diguanylate cyclase domain protein"/>
    <property type="match status" value="1"/>
</dbReference>
<dbReference type="InterPro" id="IPR050469">
    <property type="entry name" value="Diguanylate_Cyclase"/>
</dbReference>
<dbReference type="EC" id="2.7.7.65" evidence="2"/>
<accession>A0A2P7R8E6</accession>
<keyword evidence="7" id="KW-1185">Reference proteome</keyword>
<keyword evidence="4" id="KW-0175">Coiled coil</keyword>
<comment type="cofactor">
    <cofactor evidence="1">
        <name>Mg(2+)</name>
        <dbReference type="ChEBI" id="CHEBI:18420"/>
    </cofactor>
</comment>
<evidence type="ECO:0000256" key="1">
    <source>
        <dbReference type="ARBA" id="ARBA00001946"/>
    </source>
</evidence>
<evidence type="ECO:0000313" key="6">
    <source>
        <dbReference type="EMBL" id="PSJ46485.1"/>
    </source>
</evidence>
<protein>
    <recommendedName>
        <fullName evidence="2">diguanylate cyclase</fullName>
        <ecNumber evidence="2">2.7.7.65</ecNumber>
    </recommendedName>
</protein>
<comment type="catalytic activity">
    <reaction evidence="3">
        <text>2 GTP = 3',3'-c-di-GMP + 2 diphosphate</text>
        <dbReference type="Rhea" id="RHEA:24898"/>
        <dbReference type="ChEBI" id="CHEBI:33019"/>
        <dbReference type="ChEBI" id="CHEBI:37565"/>
        <dbReference type="ChEBI" id="CHEBI:58805"/>
        <dbReference type="EC" id="2.7.7.65"/>
    </reaction>
</comment>
<evidence type="ECO:0000256" key="2">
    <source>
        <dbReference type="ARBA" id="ARBA00012528"/>
    </source>
</evidence>
<dbReference type="PROSITE" id="PS50887">
    <property type="entry name" value="GGDEF"/>
    <property type="match status" value="1"/>
</dbReference>
<dbReference type="GO" id="GO:0043709">
    <property type="term" value="P:cell adhesion involved in single-species biofilm formation"/>
    <property type="evidence" value="ECO:0007669"/>
    <property type="project" value="TreeGrafter"/>
</dbReference>
<feature type="coiled-coil region" evidence="4">
    <location>
        <begin position="195"/>
        <end position="222"/>
    </location>
</feature>
<organism evidence="6 7">
    <name type="scientific">Zobellella endophytica</name>
    <dbReference type="NCBI Taxonomy" id="2116700"/>
    <lineage>
        <taxon>Bacteria</taxon>
        <taxon>Pseudomonadati</taxon>
        <taxon>Pseudomonadota</taxon>
        <taxon>Gammaproteobacteria</taxon>
        <taxon>Aeromonadales</taxon>
        <taxon>Aeromonadaceae</taxon>
        <taxon>Zobellella</taxon>
    </lineage>
</organism>
<comment type="caution">
    <text evidence="6">The sequence shown here is derived from an EMBL/GenBank/DDBJ whole genome shotgun (WGS) entry which is preliminary data.</text>
</comment>
<dbReference type="PANTHER" id="PTHR45138">
    <property type="entry name" value="REGULATORY COMPONENTS OF SENSORY TRANSDUCTION SYSTEM"/>
    <property type="match status" value="1"/>
</dbReference>
<dbReference type="GO" id="GO:0005886">
    <property type="term" value="C:plasma membrane"/>
    <property type="evidence" value="ECO:0007669"/>
    <property type="project" value="TreeGrafter"/>
</dbReference>
<evidence type="ECO:0000313" key="7">
    <source>
        <dbReference type="Proteomes" id="UP000240243"/>
    </source>
</evidence>
<dbReference type="AlphaFoldDB" id="A0A2P7R8E6"/>
<sequence length="531" mass="59297">MFGLLLFMGLITWLVVPLLTDIHDNSRQTREQHLPEIVNNQRLALKIEKISGYLNTIYWSQHARQERNSRLQAQVLIQSFMLEQVPYLATATVKSLETIRLLINLRNLQRERMAQVASLSAALPLPASLPAGSPRTRLQRDITAFRLRLSSLALNEVRWDQLAADLSALRRQLQDAARGLPAPAAEPLARRQQTLDEVALRLQEMSALNRQAERLLHDGREQLEQVANYLTTDAALQVQQLNGDIGTNARAVAGYTYALIGVMAVMSLLLFRALQHFMLRPVEASVAGLRAIERGGDSQVRLPPVLFSELNTICRAVEDYSALTRDLRKVNDALHRLSQQDGLTGLANRRCFDESLLQELVRVRRHRSPLALLMLDIDYFKQLNDRLGHVSGDECLKALAAVLSRLSQRPGELAARYGGEEFVLILPGCSPEQCLQLAERIRAAVAALCLPAANGERNAEIRFTVSIGVAWTDGGEPPSPDDFIQRTDRALYQAKLAGRNRVRAEWEPATAANASVQARPVAIEAPWRRVL</sequence>
<dbReference type="Proteomes" id="UP000240243">
    <property type="component" value="Unassembled WGS sequence"/>
</dbReference>
<evidence type="ECO:0000256" key="3">
    <source>
        <dbReference type="ARBA" id="ARBA00034247"/>
    </source>
</evidence>
<feature type="domain" description="GGDEF" evidence="5">
    <location>
        <begin position="368"/>
        <end position="507"/>
    </location>
</feature>
<gene>
    <name evidence="6" type="ORF">C7H85_07575</name>
</gene>
<evidence type="ECO:0000259" key="5">
    <source>
        <dbReference type="PROSITE" id="PS50887"/>
    </source>
</evidence>
<dbReference type="Gene3D" id="3.30.70.270">
    <property type="match status" value="1"/>
</dbReference>
<dbReference type="SMART" id="SM00267">
    <property type="entry name" value="GGDEF"/>
    <property type="match status" value="1"/>
</dbReference>
<dbReference type="InterPro" id="IPR000160">
    <property type="entry name" value="GGDEF_dom"/>
</dbReference>
<dbReference type="GO" id="GO:0052621">
    <property type="term" value="F:diguanylate cyclase activity"/>
    <property type="evidence" value="ECO:0007669"/>
    <property type="project" value="UniProtKB-EC"/>
</dbReference>
<dbReference type="InterPro" id="IPR043128">
    <property type="entry name" value="Rev_trsase/Diguanyl_cyclase"/>
</dbReference>
<dbReference type="GO" id="GO:1902201">
    <property type="term" value="P:negative regulation of bacterial-type flagellum-dependent cell motility"/>
    <property type="evidence" value="ECO:0007669"/>
    <property type="project" value="TreeGrafter"/>
</dbReference>
<dbReference type="CDD" id="cd01949">
    <property type="entry name" value="GGDEF"/>
    <property type="match status" value="1"/>
</dbReference>
<dbReference type="PANTHER" id="PTHR45138:SF9">
    <property type="entry name" value="DIGUANYLATE CYCLASE DGCM-RELATED"/>
    <property type="match status" value="1"/>
</dbReference>
<dbReference type="Pfam" id="PF00990">
    <property type="entry name" value="GGDEF"/>
    <property type="match status" value="1"/>
</dbReference>
<reference evidence="6 7" key="1">
    <citation type="submission" date="2018-03" db="EMBL/GenBank/DDBJ databases">
        <title>The draft genome of Zobellella sp. 59N8.</title>
        <authorList>
            <person name="Liu L."/>
            <person name="Li L."/>
            <person name="Zhang X."/>
            <person name="Liang L."/>
            <person name="Wang T."/>
        </authorList>
    </citation>
    <scope>NUCLEOTIDE SEQUENCE [LARGE SCALE GENOMIC DNA]</scope>
    <source>
        <strain evidence="6 7">59N8</strain>
    </source>
</reference>
<name>A0A2P7R8E6_9GAMM</name>
<proteinExistence type="predicted"/>